<reference evidence="1" key="1">
    <citation type="submission" date="2021-06" db="EMBL/GenBank/DDBJ databases">
        <authorList>
            <person name="Kallberg Y."/>
            <person name="Tangrot J."/>
            <person name="Rosling A."/>
        </authorList>
    </citation>
    <scope>NUCLEOTIDE SEQUENCE</scope>
    <source>
        <strain evidence="1">IL203A</strain>
    </source>
</reference>
<sequence>HYKDFDKIYGQPTLEKFYPSAINITSNEEINEKKTGQFKLSFNLLLMQISVRLNLTCESPIELTYFSWRLKKFDICYYWCGESENLIEPLDTLKAEWKTIYPLCEFCKNNGKTWHKRAQKSFFQ</sequence>
<dbReference type="EMBL" id="CAJVPU010012803">
    <property type="protein sequence ID" value="CAG8626726.1"/>
    <property type="molecule type" value="Genomic_DNA"/>
</dbReference>
<accession>A0ACA9N9C3</accession>
<dbReference type="Proteomes" id="UP000789702">
    <property type="component" value="Unassembled WGS sequence"/>
</dbReference>
<gene>
    <name evidence="1" type="ORF">DHETER_LOCUS8237</name>
</gene>
<proteinExistence type="predicted"/>
<keyword evidence="2" id="KW-1185">Reference proteome</keyword>
<protein>
    <submittedName>
        <fullName evidence="1">14620_t:CDS:1</fullName>
    </submittedName>
</protein>
<evidence type="ECO:0000313" key="2">
    <source>
        <dbReference type="Proteomes" id="UP000789702"/>
    </source>
</evidence>
<name>A0ACA9N9C3_9GLOM</name>
<organism evidence="1 2">
    <name type="scientific">Dentiscutata heterogama</name>
    <dbReference type="NCBI Taxonomy" id="1316150"/>
    <lineage>
        <taxon>Eukaryota</taxon>
        <taxon>Fungi</taxon>
        <taxon>Fungi incertae sedis</taxon>
        <taxon>Mucoromycota</taxon>
        <taxon>Glomeromycotina</taxon>
        <taxon>Glomeromycetes</taxon>
        <taxon>Diversisporales</taxon>
        <taxon>Gigasporaceae</taxon>
        <taxon>Dentiscutata</taxon>
    </lineage>
</organism>
<evidence type="ECO:0000313" key="1">
    <source>
        <dbReference type="EMBL" id="CAG8626726.1"/>
    </source>
</evidence>
<feature type="non-terminal residue" evidence="1">
    <location>
        <position position="1"/>
    </location>
</feature>
<comment type="caution">
    <text evidence="1">The sequence shown here is derived from an EMBL/GenBank/DDBJ whole genome shotgun (WGS) entry which is preliminary data.</text>
</comment>